<evidence type="ECO:0000259" key="1">
    <source>
        <dbReference type="Pfam" id="PF13474"/>
    </source>
</evidence>
<name>A0A1F7RUM2_9BACT</name>
<dbReference type="PROSITE" id="PS51257">
    <property type="entry name" value="PROKAR_LIPOPROTEIN"/>
    <property type="match status" value="1"/>
</dbReference>
<gene>
    <name evidence="2" type="ORF">A2161_10665</name>
</gene>
<sequence length="158" mass="18056">MTATAKSSALFVSVLFAISCGPKSESLVHEEEEIARSIENSIGWALEKDTALLYSIISNDADLLIINPDSSQIEGIEAFREITNTFWMNPKFKATHYEVKDLRISFSRNGDVAWFYCLLDDFGKWDGRAIGWENVRWTGVLEKENGIWIIRQMHFSFP</sequence>
<protein>
    <recommendedName>
        <fullName evidence="1">SnoaL-like domain-containing protein</fullName>
    </recommendedName>
</protein>
<comment type="caution">
    <text evidence="2">The sequence shown here is derived from an EMBL/GenBank/DDBJ whole genome shotgun (WGS) entry which is preliminary data.</text>
</comment>
<dbReference type="SUPFAM" id="SSF54427">
    <property type="entry name" value="NTF2-like"/>
    <property type="match status" value="1"/>
</dbReference>
<dbReference type="InterPro" id="IPR037401">
    <property type="entry name" value="SnoaL-like"/>
</dbReference>
<evidence type="ECO:0000313" key="2">
    <source>
        <dbReference type="EMBL" id="OGL45121.1"/>
    </source>
</evidence>
<evidence type="ECO:0000313" key="3">
    <source>
        <dbReference type="Proteomes" id="UP000179266"/>
    </source>
</evidence>
<dbReference type="EMBL" id="MGDD01000194">
    <property type="protein sequence ID" value="OGL45121.1"/>
    <property type="molecule type" value="Genomic_DNA"/>
</dbReference>
<organism evidence="2 3">
    <name type="scientific">Candidatus Schekmanbacteria bacterium RBG_13_48_7</name>
    <dbReference type="NCBI Taxonomy" id="1817878"/>
    <lineage>
        <taxon>Bacteria</taxon>
        <taxon>Candidatus Schekmaniibacteriota</taxon>
    </lineage>
</organism>
<dbReference type="Proteomes" id="UP000179266">
    <property type="component" value="Unassembled WGS sequence"/>
</dbReference>
<dbReference type="Gene3D" id="3.10.450.50">
    <property type="match status" value="1"/>
</dbReference>
<dbReference type="Pfam" id="PF13474">
    <property type="entry name" value="SnoaL_3"/>
    <property type="match status" value="1"/>
</dbReference>
<feature type="domain" description="SnoaL-like" evidence="1">
    <location>
        <begin position="39"/>
        <end position="158"/>
    </location>
</feature>
<accession>A0A1F7RUM2</accession>
<dbReference type="InterPro" id="IPR032710">
    <property type="entry name" value="NTF2-like_dom_sf"/>
</dbReference>
<proteinExistence type="predicted"/>
<dbReference type="AlphaFoldDB" id="A0A1F7RUM2"/>
<reference evidence="2 3" key="1">
    <citation type="journal article" date="2016" name="Nat. Commun.">
        <title>Thousands of microbial genomes shed light on interconnected biogeochemical processes in an aquifer system.</title>
        <authorList>
            <person name="Anantharaman K."/>
            <person name="Brown C.T."/>
            <person name="Hug L.A."/>
            <person name="Sharon I."/>
            <person name="Castelle C.J."/>
            <person name="Probst A.J."/>
            <person name="Thomas B.C."/>
            <person name="Singh A."/>
            <person name="Wilkins M.J."/>
            <person name="Karaoz U."/>
            <person name="Brodie E.L."/>
            <person name="Williams K.H."/>
            <person name="Hubbard S.S."/>
            <person name="Banfield J.F."/>
        </authorList>
    </citation>
    <scope>NUCLEOTIDE SEQUENCE [LARGE SCALE GENOMIC DNA]</scope>
</reference>